<dbReference type="GO" id="GO:0004519">
    <property type="term" value="F:endonuclease activity"/>
    <property type="evidence" value="ECO:0007669"/>
    <property type="project" value="UniProtKB-KW"/>
</dbReference>
<dbReference type="PANTHER" id="PTHR47027">
    <property type="entry name" value="REVERSE TRANSCRIPTASE DOMAIN-CONTAINING PROTEIN"/>
    <property type="match status" value="1"/>
</dbReference>
<reference evidence="2" key="1">
    <citation type="journal article" date="2011" name="PLoS Biol.">
        <title>Gene gain and loss during evolution of obligate parasitism in the white rust pathogen of Arabidopsis thaliana.</title>
        <authorList>
            <person name="Kemen E."/>
            <person name="Gardiner A."/>
            <person name="Schultz-Larsen T."/>
            <person name="Kemen A.C."/>
            <person name="Balmuth A.L."/>
            <person name="Robert-Seilaniantz A."/>
            <person name="Bailey K."/>
            <person name="Holub E."/>
            <person name="Studholme D.J."/>
            <person name="Maclean D."/>
            <person name="Jones J.D."/>
        </authorList>
    </citation>
    <scope>NUCLEOTIDE SEQUENCE</scope>
</reference>
<keyword evidence="2" id="KW-0540">Nuclease</keyword>
<protein>
    <submittedName>
        <fullName evidence="2">Endonucleasereverse transcriptase putative</fullName>
    </submittedName>
</protein>
<organism evidence="2">
    <name type="scientific">Albugo laibachii Nc14</name>
    <dbReference type="NCBI Taxonomy" id="890382"/>
    <lineage>
        <taxon>Eukaryota</taxon>
        <taxon>Sar</taxon>
        <taxon>Stramenopiles</taxon>
        <taxon>Oomycota</taxon>
        <taxon>Peronosporomycetes</taxon>
        <taxon>Albuginales</taxon>
        <taxon>Albuginaceae</taxon>
        <taxon>Albugo</taxon>
    </lineage>
</organism>
<dbReference type="InterPro" id="IPR000477">
    <property type="entry name" value="RT_dom"/>
</dbReference>
<dbReference type="PANTHER" id="PTHR47027:SF20">
    <property type="entry name" value="REVERSE TRANSCRIPTASE-LIKE PROTEIN WITH RNA-DIRECTED DNA POLYMERASE DOMAIN"/>
    <property type="match status" value="1"/>
</dbReference>
<keyword evidence="2" id="KW-0808">Transferase</keyword>
<keyword evidence="2" id="KW-0695">RNA-directed DNA polymerase</keyword>
<sequence length="440" mass="50268">MCASLNHGLIITVPEPNKPSGSCANLRPITLLSTTPKTISTVILNRIRAKVDRWLSPNQSGFRVARSTADAVWAHRWNIDLTRRFQSNIFILGIDLSKASDTIDRPKLMLVLDSILDPDEVQLIKALLGSTTLQLRLGMKCYSTFASNHGTPQGDALSPLLFVVYLEAVLRDSCHHLCVSMRELNTIAFADDVDFIHHDPNHLEHILLIAERVFRSWSLTINVNKTERTTITRAPNPTEEGWRTVRKMGSLLGDSEDVQQRKSHATAAFKRFWKLWLHPHLLPESLRVRLYNAYVLPILLYNCGTWGLTDRDIGSLEAYHRRHLRRVLRIHYPQHISNADLCTRCNTKPLRIHLTRSPWKLFGHILRRAQPIPAQLTMLQYFASARQLPAYRGPTPTCLPTILAKDLRLDITSNIRLQNTADLYALSRIAQYRARWKALT</sequence>
<dbReference type="CDD" id="cd01650">
    <property type="entry name" value="RT_nLTR_like"/>
    <property type="match status" value="1"/>
</dbReference>
<evidence type="ECO:0000313" key="2">
    <source>
        <dbReference type="EMBL" id="CCA23568.1"/>
    </source>
</evidence>
<keyword evidence="2" id="KW-0378">Hydrolase</keyword>
<dbReference type="InterPro" id="IPR043502">
    <property type="entry name" value="DNA/RNA_pol_sf"/>
</dbReference>
<dbReference type="Pfam" id="PF00078">
    <property type="entry name" value="RVT_1"/>
    <property type="match status" value="1"/>
</dbReference>
<dbReference type="EMBL" id="FR824244">
    <property type="protein sequence ID" value="CCA23568.1"/>
    <property type="molecule type" value="Genomic_DNA"/>
</dbReference>
<accession>F0WQF9</accession>
<keyword evidence="2" id="KW-0255">Endonuclease</keyword>
<gene>
    <name evidence="2" type="primary">AlNc14C199G8630</name>
    <name evidence="2" type="ORF">ALNC14_097120</name>
</gene>
<dbReference type="AlphaFoldDB" id="F0WQF9"/>
<keyword evidence="2" id="KW-0548">Nucleotidyltransferase</keyword>
<dbReference type="HOGENOM" id="CLU_000680_32_8_1"/>
<name>F0WQF9_9STRA</name>
<evidence type="ECO:0000259" key="1">
    <source>
        <dbReference type="PROSITE" id="PS50878"/>
    </source>
</evidence>
<dbReference type="SUPFAM" id="SSF56672">
    <property type="entry name" value="DNA/RNA polymerases"/>
    <property type="match status" value="1"/>
</dbReference>
<dbReference type="PROSITE" id="PS50878">
    <property type="entry name" value="RT_POL"/>
    <property type="match status" value="1"/>
</dbReference>
<reference evidence="2" key="2">
    <citation type="submission" date="2011-02" db="EMBL/GenBank/DDBJ databases">
        <authorList>
            <person name="MacLean D."/>
        </authorList>
    </citation>
    <scope>NUCLEOTIDE SEQUENCE</scope>
</reference>
<proteinExistence type="predicted"/>
<dbReference type="GO" id="GO:0003964">
    <property type="term" value="F:RNA-directed DNA polymerase activity"/>
    <property type="evidence" value="ECO:0007669"/>
    <property type="project" value="UniProtKB-KW"/>
</dbReference>
<feature type="domain" description="Reverse transcriptase" evidence="1">
    <location>
        <begin position="1"/>
        <end position="252"/>
    </location>
</feature>